<dbReference type="PANTHER" id="PTHR28672:SF1">
    <property type="entry name" value="ANAPHASE-PROMOTING COMPLEX SUBUNIT 13"/>
    <property type="match status" value="1"/>
</dbReference>
<evidence type="ECO:0000256" key="8">
    <source>
        <dbReference type="ARBA" id="ARBA00023242"/>
    </source>
</evidence>
<evidence type="ECO:0000256" key="1">
    <source>
        <dbReference type="ARBA" id="ARBA00004123"/>
    </source>
</evidence>
<dbReference type="KEGG" id="aplc:110976808"/>
<evidence type="ECO:0000313" key="13">
    <source>
        <dbReference type="RefSeq" id="XP_022086110.1"/>
    </source>
</evidence>
<evidence type="ECO:0000256" key="2">
    <source>
        <dbReference type="ARBA" id="ARBA00004906"/>
    </source>
</evidence>
<reference evidence="13" key="1">
    <citation type="submission" date="2025-08" db="UniProtKB">
        <authorList>
            <consortium name="RefSeq"/>
        </authorList>
    </citation>
    <scope>IDENTIFICATION</scope>
</reference>
<keyword evidence="12" id="KW-1185">Reference proteome</keyword>
<dbReference type="GO" id="GO:0005680">
    <property type="term" value="C:anaphase-promoting complex"/>
    <property type="evidence" value="ECO:0007669"/>
    <property type="project" value="InterPro"/>
</dbReference>
<name>A0A8B7Y1D3_ACAPL</name>
<dbReference type="RefSeq" id="XP_022086110.1">
    <property type="nucleotide sequence ID" value="XM_022230418.1"/>
</dbReference>
<protein>
    <recommendedName>
        <fullName evidence="4">Anaphase-promoting complex subunit 13</fullName>
    </recommendedName>
    <alternativeName>
        <fullName evidence="10">Cyclosome subunit 13</fullName>
    </alternativeName>
</protein>
<evidence type="ECO:0000256" key="10">
    <source>
        <dbReference type="ARBA" id="ARBA00031338"/>
    </source>
</evidence>
<evidence type="ECO:0000256" key="7">
    <source>
        <dbReference type="ARBA" id="ARBA00022786"/>
    </source>
</evidence>
<keyword evidence="7" id="KW-0833">Ubl conjugation pathway</keyword>
<evidence type="ECO:0000256" key="9">
    <source>
        <dbReference type="ARBA" id="ARBA00023306"/>
    </source>
</evidence>
<keyword evidence="6" id="KW-0498">Mitosis</keyword>
<evidence type="ECO:0000256" key="6">
    <source>
        <dbReference type="ARBA" id="ARBA00022776"/>
    </source>
</evidence>
<dbReference type="Proteomes" id="UP000694845">
    <property type="component" value="Unplaced"/>
</dbReference>
<keyword evidence="8" id="KW-0539">Nucleus</keyword>
<comment type="subcellular location">
    <subcellularLocation>
        <location evidence="1">Nucleus</location>
    </subcellularLocation>
</comment>
<dbReference type="PANTHER" id="PTHR28672">
    <property type="entry name" value="ANAPHASE-PROMOTING COMPLEX SUBUNIT 13"/>
    <property type="match status" value="1"/>
</dbReference>
<gene>
    <name evidence="13" type="primary">LOC110976808</name>
</gene>
<comment type="similarity">
    <text evidence="3">Belongs to the APC13 family.</text>
</comment>
<keyword evidence="5" id="KW-0132">Cell division</keyword>
<evidence type="ECO:0000313" key="12">
    <source>
        <dbReference type="Proteomes" id="UP000694845"/>
    </source>
</evidence>
<dbReference type="GO" id="GO:0070979">
    <property type="term" value="P:protein K11-linked ubiquitination"/>
    <property type="evidence" value="ECO:0007669"/>
    <property type="project" value="TreeGrafter"/>
</dbReference>
<dbReference type="OMA" id="PHDDIAV"/>
<keyword evidence="9" id="KW-0131">Cell cycle</keyword>
<dbReference type="Pfam" id="PF05839">
    <property type="entry name" value="Apc13p"/>
    <property type="match status" value="1"/>
</dbReference>
<dbReference type="GO" id="GO:0051301">
    <property type="term" value="P:cell division"/>
    <property type="evidence" value="ECO:0007669"/>
    <property type="project" value="UniProtKB-KW"/>
</dbReference>
<evidence type="ECO:0000256" key="11">
    <source>
        <dbReference type="ARBA" id="ARBA00045696"/>
    </source>
</evidence>
<dbReference type="AlphaFoldDB" id="A0A8B7Y1D3"/>
<dbReference type="OrthoDB" id="25675at2759"/>
<comment type="pathway">
    <text evidence="2">Protein modification; protein ubiquitination.</text>
</comment>
<dbReference type="GeneID" id="110976808"/>
<proteinExistence type="inferred from homology"/>
<comment type="function">
    <text evidence="11">Component of the anaphase promoting complex/cyclosome (APC/C), a cell cycle-regulated E3 ubiquitin ligase that controls progression through mitosis and the G1 phase of the cell cycle. The APC/C complex acts by mediating ubiquitination and subsequent degradation of target proteins: it mainly mediates the formation of 'Lys-11'-linked polyubiquitin chains and, to a lower extent, the formation of 'Lys-48'- and 'Lys-63'-linked polyubiquitin chains. The APC/C complex catalyzes assembly of branched 'Lys-11'-/'Lys-48'-linked branched ubiquitin chains on target proteins.</text>
</comment>
<evidence type="ECO:0000256" key="5">
    <source>
        <dbReference type="ARBA" id="ARBA00022618"/>
    </source>
</evidence>
<evidence type="ECO:0000256" key="4">
    <source>
        <dbReference type="ARBA" id="ARBA00013935"/>
    </source>
</evidence>
<accession>A0A8B7Y1D3</accession>
<sequence>MDSEFLPDGRLLDIVDEAWRKEKLPHDDIAVPQAELPDVFADDGMSAETIKEQEQKWTDMALQNLQDSQGGSQSS</sequence>
<evidence type="ECO:0000256" key="3">
    <source>
        <dbReference type="ARBA" id="ARBA00006940"/>
    </source>
</evidence>
<organism evidence="12 13">
    <name type="scientific">Acanthaster planci</name>
    <name type="common">Crown-of-thorns starfish</name>
    <dbReference type="NCBI Taxonomy" id="133434"/>
    <lineage>
        <taxon>Eukaryota</taxon>
        <taxon>Metazoa</taxon>
        <taxon>Echinodermata</taxon>
        <taxon>Eleutherozoa</taxon>
        <taxon>Asterozoa</taxon>
        <taxon>Asteroidea</taxon>
        <taxon>Valvatacea</taxon>
        <taxon>Valvatida</taxon>
        <taxon>Acanthasteridae</taxon>
        <taxon>Acanthaster</taxon>
    </lineage>
</organism>
<dbReference type="InterPro" id="IPR008401">
    <property type="entry name" value="Apc13"/>
</dbReference>